<evidence type="ECO:0000313" key="4">
    <source>
        <dbReference type="EMBL" id="HIH10551.1"/>
    </source>
</evidence>
<evidence type="ECO:0000256" key="2">
    <source>
        <dbReference type="ARBA" id="ARBA00022695"/>
    </source>
</evidence>
<dbReference type="InterPro" id="IPR005835">
    <property type="entry name" value="NTP_transferase_dom"/>
</dbReference>
<accession>A0A7J4IYD6</accession>
<protein>
    <submittedName>
        <fullName evidence="4">NTP transferase domain-containing protein</fullName>
    </submittedName>
</protein>
<comment type="caution">
    <text evidence="4">The sequence shown here is derived from an EMBL/GenBank/DDBJ whole genome shotgun (WGS) entry which is preliminary data.</text>
</comment>
<keyword evidence="2" id="KW-0548">Nucleotidyltransferase</keyword>
<dbReference type="PANTHER" id="PTHR43584">
    <property type="entry name" value="NUCLEOTIDYL TRANSFERASE"/>
    <property type="match status" value="1"/>
</dbReference>
<reference evidence="5" key="1">
    <citation type="journal article" date="2020" name="bioRxiv">
        <title>A rank-normalized archaeal taxonomy based on genome phylogeny resolves widespread incomplete and uneven classifications.</title>
        <authorList>
            <person name="Rinke C."/>
            <person name="Chuvochina M."/>
            <person name="Mussig A.J."/>
            <person name="Chaumeil P.-A."/>
            <person name="Waite D.W."/>
            <person name="Whitman W.B."/>
            <person name="Parks D.H."/>
            <person name="Hugenholtz P."/>
        </authorList>
    </citation>
    <scope>NUCLEOTIDE SEQUENCE [LARGE SCALE GENOMIC DNA]</scope>
</reference>
<feature type="domain" description="Nucleotidyl transferase" evidence="3">
    <location>
        <begin position="269"/>
        <end position="445"/>
    </location>
</feature>
<evidence type="ECO:0000313" key="5">
    <source>
        <dbReference type="Proteomes" id="UP000565078"/>
    </source>
</evidence>
<gene>
    <name evidence="4" type="ORF">HA254_07860</name>
</gene>
<dbReference type="SUPFAM" id="SSF53448">
    <property type="entry name" value="Nucleotide-diphospho-sugar transferases"/>
    <property type="match status" value="2"/>
</dbReference>
<dbReference type="Pfam" id="PF00483">
    <property type="entry name" value="NTP_transferase"/>
    <property type="match status" value="1"/>
</dbReference>
<dbReference type="Proteomes" id="UP000565078">
    <property type="component" value="Unassembled WGS sequence"/>
</dbReference>
<dbReference type="AlphaFoldDB" id="A0A7J4IYD6"/>
<dbReference type="InterPro" id="IPR029044">
    <property type="entry name" value="Nucleotide-diphossugar_trans"/>
</dbReference>
<dbReference type="Gene3D" id="3.90.550.10">
    <property type="entry name" value="Spore Coat Polysaccharide Biosynthesis Protein SpsA, Chain A"/>
    <property type="match status" value="2"/>
</dbReference>
<proteinExistence type="predicted"/>
<dbReference type="GO" id="GO:0016779">
    <property type="term" value="F:nucleotidyltransferase activity"/>
    <property type="evidence" value="ECO:0007669"/>
    <property type="project" value="UniProtKB-KW"/>
</dbReference>
<sequence length="532" mass="59524">MKVVIPMSGEGKRFKDAGFHEIKPLIKVGAKCMIEHVIGMFDREDEFLFVARKDHLAQTALEKVLAKAAPDCEIIGIDPHKLGPVHAVMKAEGSIDDSEPVIVNYCDFLAVWDYHGFSLKTRNGNWDGGILGYCGLHPHLLWQGLYAGMRVGSGMELLEIREKHSFTKDMTESYHSAGTYSFASGALMKRQFRRAMDDGLAVNGEYYVSSAYEPMLKDGMKVFVQEAKYFLQWGTPQDLREYIYWKEFFSHVEKKRPMLENTTVLLPMAGDGKRFCSAGYSMPKPSIPVSGMPMFVHAINSLPLAANYVLVCQESHLAKGLAGQIEKWLPDAKVVVAKHPTGGQADSCMLAKGAIDPDCALLVAACDNTVLFDFSKLKYEIADRATQALIWTFRNNRAVGRNPAAYAYVETGSGNCARKVSCKKPISQSPMSDHALTGIFYFRKARDFFDACKSMAEKNIRINGELYADTVPNELINAGKRVRAFEVDKYIVFGTPQDLLVYNYWKGYFTQTSREIQGPDINKGEKLCYEKA</sequence>
<keyword evidence="1 4" id="KW-0808">Transferase</keyword>
<dbReference type="PANTHER" id="PTHR43584:SF8">
    <property type="entry name" value="N-ACETYLMURAMATE ALPHA-1-PHOSPHATE URIDYLYLTRANSFERASE"/>
    <property type="match status" value="1"/>
</dbReference>
<evidence type="ECO:0000259" key="3">
    <source>
        <dbReference type="Pfam" id="PF00483"/>
    </source>
</evidence>
<evidence type="ECO:0000256" key="1">
    <source>
        <dbReference type="ARBA" id="ARBA00022679"/>
    </source>
</evidence>
<name>A0A7J4IYD6_9ARCH</name>
<dbReference type="InterPro" id="IPR050065">
    <property type="entry name" value="GlmU-like"/>
</dbReference>
<organism evidence="4 5">
    <name type="scientific">Candidatus Iainarchaeum sp</name>
    <dbReference type="NCBI Taxonomy" id="3101447"/>
    <lineage>
        <taxon>Archaea</taxon>
        <taxon>Candidatus Iainarchaeota</taxon>
        <taxon>Candidatus Iainarchaeia</taxon>
        <taxon>Candidatus Iainarchaeales</taxon>
        <taxon>Candidatus Iainarchaeaceae</taxon>
        <taxon>Candidatus Iainarchaeum</taxon>
    </lineage>
</organism>
<dbReference type="EMBL" id="DUGC01000123">
    <property type="protein sequence ID" value="HIH10551.1"/>
    <property type="molecule type" value="Genomic_DNA"/>
</dbReference>